<dbReference type="eggNOG" id="ENOG5032K4H">
    <property type="taxonomic scope" value="Bacteria"/>
</dbReference>
<name>U2ZNP3_AQUA1</name>
<dbReference type="RefSeq" id="WP_021700764.1">
    <property type="nucleotide sequence ID" value="NZ_BATI01000014.1"/>
</dbReference>
<dbReference type="InterPro" id="IPR020518">
    <property type="entry name" value="Tscrpt_reg_PrtN"/>
</dbReference>
<sequence>MSNTFAMLLAKHKATSLSLTEVREGYFPHLKTDKSLRALITKGEIKLPTFKAHPSRVAPLRVRVEDLATYLDTQAQTAA</sequence>
<dbReference type="EMBL" id="BATI01000014">
    <property type="protein sequence ID" value="GAD62677.1"/>
    <property type="molecule type" value="Genomic_DNA"/>
</dbReference>
<proteinExistence type="predicted"/>
<dbReference type="GO" id="GO:0006355">
    <property type="term" value="P:regulation of DNA-templated transcription"/>
    <property type="evidence" value="ECO:0007669"/>
    <property type="project" value="InterPro"/>
</dbReference>
<reference evidence="1" key="1">
    <citation type="submission" date="2024-09" db="EMBL/GenBank/DDBJ databases">
        <title>Whole genome shotgun sequence of Pseudomonas alcaligenes NBRC 14159.</title>
        <authorList>
            <person name="Yoshida I."/>
            <person name="Hosoyama A."/>
            <person name="Tsuchikane K."/>
            <person name="Noguchi M."/>
            <person name="Hirakata S."/>
            <person name="Ando Y."/>
            <person name="Ohji S."/>
            <person name="Yamazoe A."/>
            <person name="Yamazaki S."/>
            <person name="Fujita N."/>
        </authorList>
    </citation>
    <scope>NUCLEOTIDE SEQUENCE</scope>
    <source>
        <strain evidence="1">NBRC 14159</strain>
    </source>
</reference>
<dbReference type="Proteomes" id="UP000016560">
    <property type="component" value="Unassembled WGS sequence"/>
</dbReference>
<evidence type="ECO:0008006" key="3">
    <source>
        <dbReference type="Google" id="ProtNLM"/>
    </source>
</evidence>
<protein>
    <recommendedName>
        <fullName evidence="3">Pyocin activator protein PrtN</fullName>
    </recommendedName>
</protein>
<keyword evidence="2" id="KW-1185">Reference proteome</keyword>
<comment type="caution">
    <text evidence="1">The sequence shown here is derived from an EMBL/GenBank/DDBJ whole genome shotgun (WGS) entry which is preliminary data.</text>
</comment>
<evidence type="ECO:0000313" key="2">
    <source>
        <dbReference type="Proteomes" id="UP000016560"/>
    </source>
</evidence>
<dbReference type="AlphaFoldDB" id="U2ZNP3"/>
<accession>U2ZNP3</accession>
<organism evidence="1 2">
    <name type="scientific">Aquipseudomonas alcaligenes (strain ATCC 14909 / DSM 50342 / CCUG 1425 / JCM 20561 / NBRC 14159 / NCIMB 9945 / NCTC 10367 / 1577)</name>
    <name type="common">Pseudomonas alcaligenes</name>
    <dbReference type="NCBI Taxonomy" id="1215092"/>
    <lineage>
        <taxon>Bacteria</taxon>
        <taxon>Pseudomonadati</taxon>
        <taxon>Pseudomonadota</taxon>
        <taxon>Gammaproteobacteria</taxon>
        <taxon>Pseudomonadales</taxon>
        <taxon>Pseudomonadaceae</taxon>
        <taxon>Aquipseudomonas</taxon>
    </lineage>
</organism>
<dbReference type="Pfam" id="PF11112">
    <property type="entry name" value="PyocinActivator"/>
    <property type="match status" value="1"/>
</dbReference>
<gene>
    <name evidence="1" type="ORF">PA6_014_00500</name>
</gene>
<evidence type="ECO:0000313" key="1">
    <source>
        <dbReference type="EMBL" id="GAD62677.1"/>
    </source>
</evidence>